<protein>
    <submittedName>
        <fullName evidence="8">Rieske Fe-S protein</fullName>
    </submittedName>
</protein>
<evidence type="ECO:0000259" key="6">
    <source>
        <dbReference type="PROSITE" id="PS51296"/>
    </source>
</evidence>
<dbReference type="STRING" id="47500.AF333_15085"/>
<dbReference type="InterPro" id="IPR036922">
    <property type="entry name" value="Rieske_2Fe-2S_sf"/>
</dbReference>
<dbReference type="PATRIC" id="fig|47500.9.peg.4441"/>
<dbReference type="Proteomes" id="UP000037269">
    <property type="component" value="Unassembled WGS sequence"/>
</dbReference>
<reference evidence="7 9" key="1">
    <citation type="submission" date="2015-07" db="EMBL/GenBank/DDBJ databases">
        <title>Fjat-14205 dsm 2895.</title>
        <authorList>
            <person name="Liu B."/>
            <person name="Wang J."/>
            <person name="Zhu Y."/>
            <person name="Liu G."/>
            <person name="Chen Q."/>
            <person name="Chen Z."/>
            <person name="Lan J."/>
            <person name="Che J."/>
            <person name="Ge C."/>
            <person name="Shi H."/>
            <person name="Pan Z."/>
            <person name="Liu X."/>
        </authorList>
    </citation>
    <scope>NUCLEOTIDE SEQUENCE [LARGE SCALE GENOMIC DNA]</scope>
    <source>
        <strain evidence="7 9">DSM 2895</strain>
    </source>
</reference>
<keyword evidence="5" id="KW-1015">Disulfide bond</keyword>
<gene>
    <name evidence="7" type="ORF">AF333_15085</name>
    <name evidence="8" type="ORF">SAMN04487909_11943</name>
</gene>
<dbReference type="PROSITE" id="PS51296">
    <property type="entry name" value="RIESKE"/>
    <property type="match status" value="1"/>
</dbReference>
<reference evidence="8 10" key="2">
    <citation type="submission" date="2016-10" db="EMBL/GenBank/DDBJ databases">
        <authorList>
            <person name="de Groot N.N."/>
        </authorList>
    </citation>
    <scope>NUCLEOTIDE SEQUENCE [LARGE SCALE GENOMIC DNA]</scope>
    <source>
        <strain evidence="8 10">DSM 2895</strain>
    </source>
</reference>
<keyword evidence="9" id="KW-1185">Reference proteome</keyword>
<keyword evidence="3" id="KW-0408">Iron</keyword>
<evidence type="ECO:0000313" key="10">
    <source>
        <dbReference type="Proteomes" id="UP000182836"/>
    </source>
</evidence>
<evidence type="ECO:0000256" key="2">
    <source>
        <dbReference type="ARBA" id="ARBA00022723"/>
    </source>
</evidence>
<sequence length="174" mass="19479">MPKHETGKHSESDLLHLVDNVNREEDVDYNRRSFLKAMFATGLTMSAATFPFSIHALTGKGKEALPQVKIADVKDVPRGGSVVFNYPDESQPAVLVHLSNGEYKAYNSKCTHLQCSVFWSQEQEKLVCPCHHGFFSVENGQPLAGPPKRELPLIELEIRNDAIYAIGRKVRHHA</sequence>
<dbReference type="AlphaFoldDB" id="A0A0M0H3F0"/>
<evidence type="ECO:0000256" key="5">
    <source>
        <dbReference type="ARBA" id="ARBA00023157"/>
    </source>
</evidence>
<proteinExistence type="predicted"/>
<organism evidence="7 9">
    <name type="scientific">Aneurinibacillus migulanus</name>
    <name type="common">Bacillus migulanus</name>
    <dbReference type="NCBI Taxonomy" id="47500"/>
    <lineage>
        <taxon>Bacteria</taxon>
        <taxon>Bacillati</taxon>
        <taxon>Bacillota</taxon>
        <taxon>Bacilli</taxon>
        <taxon>Bacillales</taxon>
        <taxon>Paenibacillaceae</taxon>
        <taxon>Aneurinibacillus group</taxon>
        <taxon>Aneurinibacillus</taxon>
    </lineage>
</organism>
<dbReference type="SUPFAM" id="SSF50022">
    <property type="entry name" value="ISP domain"/>
    <property type="match status" value="1"/>
</dbReference>
<keyword evidence="2" id="KW-0479">Metal-binding</keyword>
<dbReference type="InterPro" id="IPR006311">
    <property type="entry name" value="TAT_signal"/>
</dbReference>
<dbReference type="EMBL" id="LGUG01000004">
    <property type="protein sequence ID" value="KON96598.1"/>
    <property type="molecule type" value="Genomic_DNA"/>
</dbReference>
<dbReference type="GeneID" id="42306502"/>
<feature type="domain" description="Rieske" evidence="6">
    <location>
        <begin position="68"/>
        <end position="165"/>
    </location>
</feature>
<evidence type="ECO:0000313" key="9">
    <source>
        <dbReference type="Proteomes" id="UP000037269"/>
    </source>
</evidence>
<dbReference type="PANTHER" id="PTHR10134">
    <property type="entry name" value="CYTOCHROME B-C1 COMPLEX SUBUNIT RIESKE, MITOCHONDRIAL"/>
    <property type="match status" value="1"/>
</dbReference>
<evidence type="ECO:0000256" key="3">
    <source>
        <dbReference type="ARBA" id="ARBA00023004"/>
    </source>
</evidence>
<evidence type="ECO:0000313" key="8">
    <source>
        <dbReference type="EMBL" id="SDJ50123.1"/>
    </source>
</evidence>
<dbReference type="RefSeq" id="WP_043066575.1">
    <property type="nucleotide sequence ID" value="NZ_BJOA01000112.1"/>
</dbReference>
<evidence type="ECO:0000256" key="1">
    <source>
        <dbReference type="ARBA" id="ARBA00022714"/>
    </source>
</evidence>
<dbReference type="Gene3D" id="2.102.10.10">
    <property type="entry name" value="Rieske [2Fe-2S] iron-sulphur domain"/>
    <property type="match status" value="1"/>
</dbReference>
<accession>A0A0M0H3F0</accession>
<keyword evidence="4" id="KW-0411">Iron-sulfur</keyword>
<name>A0A0M0H3F0_ANEMI</name>
<dbReference type="InterPro" id="IPR014349">
    <property type="entry name" value="Rieske_Fe-S_prot"/>
</dbReference>
<keyword evidence="1" id="KW-0001">2Fe-2S</keyword>
<dbReference type="GO" id="GO:0046872">
    <property type="term" value="F:metal ion binding"/>
    <property type="evidence" value="ECO:0007669"/>
    <property type="project" value="UniProtKB-KW"/>
</dbReference>
<evidence type="ECO:0000256" key="4">
    <source>
        <dbReference type="ARBA" id="ARBA00023014"/>
    </source>
</evidence>
<evidence type="ECO:0000313" key="7">
    <source>
        <dbReference type="EMBL" id="KON96598.1"/>
    </source>
</evidence>
<dbReference type="Pfam" id="PF00355">
    <property type="entry name" value="Rieske"/>
    <property type="match status" value="1"/>
</dbReference>
<dbReference type="GO" id="GO:0004497">
    <property type="term" value="F:monooxygenase activity"/>
    <property type="evidence" value="ECO:0007669"/>
    <property type="project" value="UniProtKB-ARBA"/>
</dbReference>
<dbReference type="EMBL" id="FNED01000019">
    <property type="protein sequence ID" value="SDJ50123.1"/>
    <property type="molecule type" value="Genomic_DNA"/>
</dbReference>
<dbReference type="InterPro" id="IPR017941">
    <property type="entry name" value="Rieske_2Fe-2S"/>
</dbReference>
<dbReference type="Proteomes" id="UP000182836">
    <property type="component" value="Unassembled WGS sequence"/>
</dbReference>
<dbReference type="OrthoDB" id="9802613at2"/>
<dbReference type="GO" id="GO:0016705">
    <property type="term" value="F:oxidoreductase activity, acting on paired donors, with incorporation or reduction of molecular oxygen"/>
    <property type="evidence" value="ECO:0007669"/>
    <property type="project" value="UniProtKB-ARBA"/>
</dbReference>
<dbReference type="GO" id="GO:0051537">
    <property type="term" value="F:2 iron, 2 sulfur cluster binding"/>
    <property type="evidence" value="ECO:0007669"/>
    <property type="project" value="UniProtKB-KW"/>
</dbReference>
<dbReference type="PROSITE" id="PS51318">
    <property type="entry name" value="TAT"/>
    <property type="match status" value="1"/>
</dbReference>